<sequence length="148" mass="15163">MKKIILVVYSLTLLSAVFFGTNALAVDNSQEALDQLNAAAGASGANIAGSGPTDPRIMAANIIKMALGVLGIIFVVIIVYAGFLWMTAAGEEEKTGKAKKLITNGVIGLIIILSAYAITSFVISNLVGATTGSSEFGGSNFPAPPLTE</sequence>
<name>A0A0G0Q435_9BACT</name>
<accession>A0A0G0Q435</accession>
<proteinExistence type="predicted"/>
<reference evidence="3 4" key="1">
    <citation type="journal article" date="2015" name="Nature">
        <title>rRNA introns, odd ribosomes, and small enigmatic genomes across a large radiation of phyla.</title>
        <authorList>
            <person name="Brown C.T."/>
            <person name="Hug L.A."/>
            <person name="Thomas B.C."/>
            <person name="Sharon I."/>
            <person name="Castelle C.J."/>
            <person name="Singh A."/>
            <person name="Wilkins M.J."/>
            <person name="Williams K.H."/>
            <person name="Banfield J.F."/>
        </authorList>
    </citation>
    <scope>NUCLEOTIDE SEQUENCE [LARGE SCALE GENOMIC DNA]</scope>
</reference>
<dbReference type="AlphaFoldDB" id="A0A0G0Q435"/>
<comment type="caution">
    <text evidence="3">The sequence shown here is derived from an EMBL/GenBank/DDBJ whole genome shotgun (WGS) entry which is preliminary data.</text>
</comment>
<evidence type="ECO:0000256" key="2">
    <source>
        <dbReference type="SAM" id="SignalP"/>
    </source>
</evidence>
<keyword evidence="1" id="KW-1133">Transmembrane helix</keyword>
<feature type="chain" id="PRO_5002534009" description="Integral membrane protein" evidence="2">
    <location>
        <begin position="26"/>
        <end position="148"/>
    </location>
</feature>
<evidence type="ECO:0000256" key="1">
    <source>
        <dbReference type="SAM" id="Phobius"/>
    </source>
</evidence>
<dbReference type="EMBL" id="LBXR01000005">
    <property type="protein sequence ID" value="KKR34903.1"/>
    <property type="molecule type" value="Genomic_DNA"/>
</dbReference>
<keyword evidence="1" id="KW-0472">Membrane</keyword>
<keyword evidence="1" id="KW-0812">Transmembrane</keyword>
<evidence type="ECO:0008006" key="5">
    <source>
        <dbReference type="Google" id="ProtNLM"/>
    </source>
</evidence>
<evidence type="ECO:0000313" key="3">
    <source>
        <dbReference type="EMBL" id="KKR34903.1"/>
    </source>
</evidence>
<gene>
    <name evidence="3" type="ORF">UT67_C0005G0015</name>
</gene>
<feature type="transmembrane region" description="Helical" evidence="1">
    <location>
        <begin position="101"/>
        <end position="123"/>
    </location>
</feature>
<feature type="transmembrane region" description="Helical" evidence="1">
    <location>
        <begin position="65"/>
        <end position="89"/>
    </location>
</feature>
<dbReference type="STRING" id="1619037.UT67_C0005G0015"/>
<feature type="signal peptide" evidence="2">
    <location>
        <begin position="1"/>
        <end position="25"/>
    </location>
</feature>
<dbReference type="Pfam" id="PF18895">
    <property type="entry name" value="T4SS_pilin"/>
    <property type="match status" value="1"/>
</dbReference>
<organism evidence="3 4">
    <name type="scientific">Candidatus Magasanikbacteria bacterium GW2011_GWA2_40_10</name>
    <dbReference type="NCBI Taxonomy" id="1619037"/>
    <lineage>
        <taxon>Bacteria</taxon>
        <taxon>Candidatus Magasanikiibacteriota</taxon>
    </lineage>
</organism>
<keyword evidence="2" id="KW-0732">Signal</keyword>
<protein>
    <recommendedName>
        <fullName evidence="5">Integral membrane protein</fullName>
    </recommendedName>
</protein>
<dbReference type="Proteomes" id="UP000034855">
    <property type="component" value="Unassembled WGS sequence"/>
</dbReference>
<evidence type="ECO:0000313" key="4">
    <source>
        <dbReference type="Proteomes" id="UP000034855"/>
    </source>
</evidence>
<dbReference type="InterPro" id="IPR043993">
    <property type="entry name" value="T4SS_pilin"/>
</dbReference>